<evidence type="ECO:0000313" key="3">
    <source>
        <dbReference type="Proteomes" id="UP001519343"/>
    </source>
</evidence>
<dbReference type="Gene3D" id="3.40.50.2300">
    <property type="match status" value="2"/>
</dbReference>
<dbReference type="PANTHER" id="PTHR35271">
    <property type="entry name" value="ABC TRANSPORTER, SUBSTRATE-BINDING LIPOPROTEIN-RELATED"/>
    <property type="match status" value="1"/>
</dbReference>
<feature type="signal peptide" evidence="1">
    <location>
        <begin position="1"/>
        <end position="19"/>
    </location>
</feature>
<dbReference type="InterPro" id="IPR028082">
    <property type="entry name" value="Peripla_BP_I"/>
</dbReference>
<reference evidence="2 3" key="1">
    <citation type="submission" date="2021-03" db="EMBL/GenBank/DDBJ databases">
        <title>Genomic Encyclopedia of Type Strains, Phase IV (KMG-IV): sequencing the most valuable type-strain genomes for metagenomic binning, comparative biology and taxonomic classification.</title>
        <authorList>
            <person name="Goeker M."/>
        </authorList>
    </citation>
    <scope>NUCLEOTIDE SEQUENCE [LARGE SCALE GENOMIC DNA]</scope>
    <source>
        <strain evidence="2 3">DSM 24738</strain>
    </source>
</reference>
<name>A0ABS4GJR4_9BACL</name>
<dbReference type="PROSITE" id="PS51257">
    <property type="entry name" value="PROKAR_LIPOPROTEIN"/>
    <property type="match status" value="1"/>
</dbReference>
<keyword evidence="1" id="KW-0732">Signal</keyword>
<dbReference type="CDD" id="cd06325">
    <property type="entry name" value="PBP1_ABC_unchar_transporter"/>
    <property type="match status" value="1"/>
</dbReference>
<dbReference type="EMBL" id="JAGGKT010000001">
    <property type="protein sequence ID" value="MBP1930489.1"/>
    <property type="molecule type" value="Genomic_DNA"/>
</dbReference>
<evidence type="ECO:0000256" key="1">
    <source>
        <dbReference type="SAM" id="SignalP"/>
    </source>
</evidence>
<dbReference type="RefSeq" id="WP_245203488.1">
    <property type="nucleotide sequence ID" value="NZ_JAGGKT010000001.1"/>
</dbReference>
<dbReference type="InterPro" id="IPR007487">
    <property type="entry name" value="ABC_transpt-TYRBP-like"/>
</dbReference>
<feature type="chain" id="PRO_5046427013" evidence="1">
    <location>
        <begin position="20"/>
        <end position="345"/>
    </location>
</feature>
<organism evidence="2 3">
    <name type="scientific">Ammoniphilus resinae</name>
    <dbReference type="NCBI Taxonomy" id="861532"/>
    <lineage>
        <taxon>Bacteria</taxon>
        <taxon>Bacillati</taxon>
        <taxon>Bacillota</taxon>
        <taxon>Bacilli</taxon>
        <taxon>Bacillales</taxon>
        <taxon>Paenibacillaceae</taxon>
        <taxon>Aneurinibacillus group</taxon>
        <taxon>Ammoniphilus</taxon>
    </lineage>
</organism>
<comment type="caution">
    <text evidence="2">The sequence shown here is derived from an EMBL/GenBank/DDBJ whole genome shotgun (WGS) entry which is preliminary data.</text>
</comment>
<dbReference type="Proteomes" id="UP001519343">
    <property type="component" value="Unassembled WGS sequence"/>
</dbReference>
<proteinExistence type="predicted"/>
<gene>
    <name evidence="2" type="ORF">J2Z37_000476</name>
</gene>
<evidence type="ECO:0000313" key="2">
    <source>
        <dbReference type="EMBL" id="MBP1930489.1"/>
    </source>
</evidence>
<accession>A0ABS4GJR4</accession>
<keyword evidence="3" id="KW-1185">Reference proteome</keyword>
<protein>
    <submittedName>
        <fullName evidence="2">ABC transport system substrate-binding protein</fullName>
    </submittedName>
</protein>
<dbReference type="PANTHER" id="PTHR35271:SF1">
    <property type="entry name" value="ABC TRANSPORTER, SUBSTRATE-BINDING LIPOPROTEIN"/>
    <property type="match status" value="1"/>
</dbReference>
<dbReference type="Pfam" id="PF04392">
    <property type="entry name" value="ABC_sub_bind"/>
    <property type="match status" value="1"/>
</dbReference>
<sequence>MRRAIQTSLALLLTMFVGVGCSGVAEQQASTSQEATAQEQPVKQEEQKTITLGITQIVEHPALDSVRKGIVDALADKGFKDGENLNVDLQNAQGDMNNAISIAQKFTADQKDMIVAIATPTAQAAAKATKDIPIVFATVTDPVAAGLVEALDKPGDNITGTSDQLPMAMQVDLIKKFIPGVKKIGVIYSSSEVNSEVQVKDIEASAKERNIGVEKVGITKASEVQSGAEALAGKVDAILIPVDNTVVSAMEGVVTTALKAKLPVFASDTDSVKRGAVATYGIDYYKMGYQTGEMAARILKGEATTANPVEVTKDADLTINLDSAKAFGLQVSDELKKSAKEVIGE</sequence>
<dbReference type="SUPFAM" id="SSF53822">
    <property type="entry name" value="Periplasmic binding protein-like I"/>
    <property type="match status" value="1"/>
</dbReference>